<dbReference type="GO" id="GO:0007005">
    <property type="term" value="P:mitochondrion organization"/>
    <property type="evidence" value="ECO:0007669"/>
    <property type="project" value="TreeGrafter"/>
</dbReference>
<evidence type="ECO:0000256" key="2">
    <source>
        <dbReference type="ARBA" id="ARBA00008164"/>
    </source>
</evidence>
<dbReference type="SUPFAM" id="SSF117892">
    <property type="entry name" value="Band 7/SPFH domain"/>
    <property type="match status" value="1"/>
</dbReference>
<dbReference type="Gene3D" id="3.30.479.30">
    <property type="entry name" value="Band 7 domain"/>
    <property type="match status" value="1"/>
</dbReference>
<dbReference type="GO" id="GO:0005739">
    <property type="term" value="C:mitochondrion"/>
    <property type="evidence" value="ECO:0007669"/>
    <property type="project" value="UniProtKB-SubCell"/>
</dbReference>
<evidence type="ECO:0000259" key="4">
    <source>
        <dbReference type="SMART" id="SM00244"/>
    </source>
</evidence>
<dbReference type="WBParaSite" id="PgR009X_g011_t02">
    <property type="protein sequence ID" value="PgR009X_g011_t02"/>
    <property type="gene ID" value="PgR009X_g011"/>
</dbReference>
<proteinExistence type="inferred from homology"/>
<dbReference type="InterPro" id="IPR050710">
    <property type="entry name" value="Band7/mec-2_domain"/>
</dbReference>
<evidence type="ECO:0000313" key="5">
    <source>
        <dbReference type="Proteomes" id="UP000887569"/>
    </source>
</evidence>
<dbReference type="SMART" id="SM00244">
    <property type="entry name" value="PHB"/>
    <property type="match status" value="1"/>
</dbReference>
<dbReference type="Pfam" id="PF16200">
    <property type="entry name" value="Band_7_C"/>
    <property type="match status" value="1"/>
</dbReference>
<name>A0A915AIU2_PARUN</name>
<dbReference type="InterPro" id="IPR032435">
    <property type="entry name" value="STML2-like_C"/>
</dbReference>
<dbReference type="Pfam" id="PF01145">
    <property type="entry name" value="Band_7"/>
    <property type="match status" value="1"/>
</dbReference>
<comment type="subcellular location">
    <subcellularLocation>
        <location evidence="1">Mitochondrion</location>
    </subcellularLocation>
</comment>
<feature type="domain" description="Band 7" evidence="4">
    <location>
        <begin position="68"/>
        <end position="226"/>
    </location>
</feature>
<reference evidence="6" key="1">
    <citation type="submission" date="2022-11" db="UniProtKB">
        <authorList>
            <consortium name="WormBaseParasite"/>
        </authorList>
    </citation>
    <scope>IDENTIFICATION</scope>
</reference>
<organism evidence="5 6">
    <name type="scientific">Parascaris univalens</name>
    <name type="common">Nematode worm</name>
    <dbReference type="NCBI Taxonomy" id="6257"/>
    <lineage>
        <taxon>Eukaryota</taxon>
        <taxon>Metazoa</taxon>
        <taxon>Ecdysozoa</taxon>
        <taxon>Nematoda</taxon>
        <taxon>Chromadorea</taxon>
        <taxon>Rhabditida</taxon>
        <taxon>Spirurina</taxon>
        <taxon>Ascaridomorpha</taxon>
        <taxon>Ascaridoidea</taxon>
        <taxon>Ascarididae</taxon>
        <taxon>Parascaris</taxon>
    </lineage>
</organism>
<evidence type="ECO:0000313" key="6">
    <source>
        <dbReference type="WBParaSite" id="PgR009X_g011_t02"/>
    </source>
</evidence>
<comment type="similarity">
    <text evidence="2">Belongs to the band 7/mec-2 family.</text>
</comment>
<keyword evidence="3" id="KW-0496">Mitochondrion</keyword>
<dbReference type="GO" id="GO:0016020">
    <property type="term" value="C:membrane"/>
    <property type="evidence" value="ECO:0007669"/>
    <property type="project" value="InterPro"/>
</dbReference>
<sequence>MLFYLVFFFSLLTGIVDMSLIGSYRLRGVLLLNSAIGNRLLRASSLLLRSDTINIANINQRFAHATNTLVNFVPQQEAWVVERMGKFHKILEPGFNLLIPLIDRIKYVQSLKEIAIEIPQQGAITLDNVQLQLDGVLYLRVVDPYKASYGVDDPEFAITQLAQTTMRSEVGKISLDTVFKEREQLNVSIVEAINKAADPWGLQCMRYEIRDMTMPVKIQEAMQMQVEAERRKRAAILESEGRRDAAINVAEGEKRARILASEAAMQQQINEAQGEAEAIMMRANARAAGIKKVSEALSGKGGDDAAALNIAEQYVSAFGQLAKQTNTVIVPSNVSDASSMVAQALSVYKQLTKSANAPLS</sequence>
<dbReference type="PANTHER" id="PTHR43327">
    <property type="entry name" value="STOMATIN-LIKE PROTEIN 2, MITOCHONDRIAL"/>
    <property type="match status" value="1"/>
</dbReference>
<evidence type="ECO:0000256" key="3">
    <source>
        <dbReference type="ARBA" id="ARBA00023128"/>
    </source>
</evidence>
<dbReference type="PRINTS" id="PR00721">
    <property type="entry name" value="STOMATIN"/>
</dbReference>
<dbReference type="InterPro" id="IPR001972">
    <property type="entry name" value="Stomatin_HflK_fam"/>
</dbReference>
<dbReference type="CDD" id="cd08829">
    <property type="entry name" value="SPFH_paraslipin"/>
    <property type="match status" value="1"/>
</dbReference>
<dbReference type="FunFam" id="3.30.479.30:FF:000008">
    <property type="entry name" value="Stomatin-like protein 2, mitochondrial"/>
    <property type="match status" value="1"/>
</dbReference>
<dbReference type="AlphaFoldDB" id="A0A915AIU2"/>
<dbReference type="InterPro" id="IPR001107">
    <property type="entry name" value="Band_7"/>
</dbReference>
<accession>A0A915AIU2</accession>
<dbReference type="InterPro" id="IPR036013">
    <property type="entry name" value="Band_7/SPFH_dom_sf"/>
</dbReference>
<dbReference type="PANTHER" id="PTHR43327:SF10">
    <property type="entry name" value="STOMATIN-LIKE PROTEIN 2, MITOCHONDRIAL"/>
    <property type="match status" value="1"/>
</dbReference>
<protein>
    <submittedName>
        <fullName evidence="6">Band 7 domain-containing protein</fullName>
    </submittedName>
</protein>
<keyword evidence="5" id="KW-1185">Reference proteome</keyword>
<dbReference type="Proteomes" id="UP000887569">
    <property type="component" value="Unplaced"/>
</dbReference>
<evidence type="ECO:0000256" key="1">
    <source>
        <dbReference type="ARBA" id="ARBA00004173"/>
    </source>
</evidence>